<dbReference type="SUPFAM" id="SSF50630">
    <property type="entry name" value="Acid proteases"/>
    <property type="match status" value="1"/>
</dbReference>
<gene>
    <name evidence="6" type="ORF">LTRI10_LOCUS28416</name>
</gene>
<protein>
    <submittedName>
        <fullName evidence="6">Uncharacterized protein</fullName>
    </submittedName>
</protein>
<dbReference type="Pfam" id="PF17921">
    <property type="entry name" value="Integrase_H2C2"/>
    <property type="match status" value="1"/>
</dbReference>
<dbReference type="InterPro" id="IPR005162">
    <property type="entry name" value="Retrotrans_gag_dom"/>
</dbReference>
<organism evidence="6 7">
    <name type="scientific">Linum trigynum</name>
    <dbReference type="NCBI Taxonomy" id="586398"/>
    <lineage>
        <taxon>Eukaryota</taxon>
        <taxon>Viridiplantae</taxon>
        <taxon>Streptophyta</taxon>
        <taxon>Embryophyta</taxon>
        <taxon>Tracheophyta</taxon>
        <taxon>Spermatophyta</taxon>
        <taxon>Magnoliopsida</taxon>
        <taxon>eudicotyledons</taxon>
        <taxon>Gunneridae</taxon>
        <taxon>Pentapetalae</taxon>
        <taxon>rosids</taxon>
        <taxon>fabids</taxon>
        <taxon>Malpighiales</taxon>
        <taxon>Linaceae</taxon>
        <taxon>Linum</taxon>
    </lineage>
</organism>
<evidence type="ECO:0000259" key="3">
    <source>
        <dbReference type="PROSITE" id="PS50878"/>
    </source>
</evidence>
<dbReference type="EMBL" id="OZ034818">
    <property type="protein sequence ID" value="CAL1387429.1"/>
    <property type="molecule type" value="Genomic_DNA"/>
</dbReference>
<dbReference type="Pfam" id="PF03732">
    <property type="entry name" value="Retrotrans_gag"/>
    <property type="match status" value="1"/>
</dbReference>
<name>A0AAV2ENP4_9ROSI</name>
<dbReference type="InterPro" id="IPR036397">
    <property type="entry name" value="RNaseH_sf"/>
</dbReference>
<evidence type="ECO:0000313" key="7">
    <source>
        <dbReference type="Proteomes" id="UP001497516"/>
    </source>
</evidence>
<feature type="domain" description="Reverse transcriptase" evidence="3">
    <location>
        <begin position="823"/>
        <end position="1002"/>
    </location>
</feature>
<keyword evidence="1" id="KW-0233">DNA recombination</keyword>
<dbReference type="PANTHER" id="PTHR48475:SF2">
    <property type="entry name" value="RIBONUCLEASE H"/>
    <property type="match status" value="1"/>
</dbReference>
<feature type="domain" description="RNase H type-1" evidence="4">
    <location>
        <begin position="1224"/>
        <end position="1353"/>
    </location>
</feature>
<dbReference type="Gene3D" id="3.10.10.10">
    <property type="entry name" value="HIV Type 1 Reverse Transcriptase, subunit A, domain 1"/>
    <property type="match status" value="1"/>
</dbReference>
<dbReference type="InterPro" id="IPR012337">
    <property type="entry name" value="RNaseH-like_sf"/>
</dbReference>
<dbReference type="InterPro" id="IPR000477">
    <property type="entry name" value="RT_dom"/>
</dbReference>
<accession>A0AAV2ENP4</accession>
<keyword evidence="7" id="KW-1185">Reference proteome</keyword>
<dbReference type="Pfam" id="PF00665">
    <property type="entry name" value="rve"/>
    <property type="match status" value="1"/>
</dbReference>
<dbReference type="InterPro" id="IPR002156">
    <property type="entry name" value="RNaseH_domain"/>
</dbReference>
<feature type="compositionally biased region" description="Basic and acidic residues" evidence="2">
    <location>
        <begin position="72"/>
        <end position="84"/>
    </location>
</feature>
<dbReference type="PROSITE" id="PS50879">
    <property type="entry name" value="RNASE_H_1"/>
    <property type="match status" value="1"/>
</dbReference>
<dbReference type="PANTHER" id="PTHR48475">
    <property type="entry name" value="RIBONUCLEASE H"/>
    <property type="match status" value="1"/>
</dbReference>
<dbReference type="GO" id="GO:0004523">
    <property type="term" value="F:RNA-DNA hybrid ribonuclease activity"/>
    <property type="evidence" value="ECO:0007669"/>
    <property type="project" value="InterPro"/>
</dbReference>
<dbReference type="Proteomes" id="UP001497516">
    <property type="component" value="Chromosome 5"/>
</dbReference>
<evidence type="ECO:0000256" key="2">
    <source>
        <dbReference type="SAM" id="MobiDB-lite"/>
    </source>
</evidence>
<evidence type="ECO:0000259" key="5">
    <source>
        <dbReference type="PROSITE" id="PS50994"/>
    </source>
</evidence>
<dbReference type="CDD" id="cd00303">
    <property type="entry name" value="retropepsin_like"/>
    <property type="match status" value="1"/>
</dbReference>
<dbReference type="CDD" id="cd01647">
    <property type="entry name" value="RT_LTR"/>
    <property type="match status" value="1"/>
</dbReference>
<dbReference type="Pfam" id="PF13456">
    <property type="entry name" value="RVT_3"/>
    <property type="match status" value="1"/>
</dbReference>
<dbReference type="Gene3D" id="3.30.420.10">
    <property type="entry name" value="Ribonuclease H-like superfamily/Ribonuclease H"/>
    <property type="match status" value="2"/>
</dbReference>
<dbReference type="InterPro" id="IPR021109">
    <property type="entry name" value="Peptidase_aspartic_dom_sf"/>
</dbReference>
<feature type="compositionally biased region" description="Basic and acidic residues" evidence="2">
    <location>
        <begin position="12"/>
        <end position="21"/>
    </location>
</feature>
<evidence type="ECO:0000259" key="4">
    <source>
        <dbReference type="PROSITE" id="PS50879"/>
    </source>
</evidence>
<feature type="region of interest" description="Disordered" evidence="2">
    <location>
        <begin position="690"/>
        <end position="730"/>
    </location>
</feature>
<dbReference type="GO" id="GO:0006310">
    <property type="term" value="P:DNA recombination"/>
    <property type="evidence" value="ECO:0007669"/>
    <property type="project" value="UniProtKB-KW"/>
</dbReference>
<dbReference type="SUPFAM" id="SSF53098">
    <property type="entry name" value="Ribonuclease H-like"/>
    <property type="match status" value="2"/>
</dbReference>
<feature type="region of interest" description="Disordered" evidence="2">
    <location>
        <begin position="72"/>
        <end position="145"/>
    </location>
</feature>
<evidence type="ECO:0000256" key="1">
    <source>
        <dbReference type="ARBA" id="ARBA00023172"/>
    </source>
</evidence>
<dbReference type="CDD" id="cd09279">
    <property type="entry name" value="RNase_HI_like"/>
    <property type="match status" value="1"/>
</dbReference>
<dbReference type="InterPro" id="IPR041577">
    <property type="entry name" value="RT_RNaseH_2"/>
</dbReference>
<dbReference type="PROSITE" id="PS50878">
    <property type="entry name" value="RT_POL"/>
    <property type="match status" value="1"/>
</dbReference>
<dbReference type="Gene3D" id="1.10.340.70">
    <property type="match status" value="1"/>
</dbReference>
<sequence>MEDLNEGNAGVDDARTEDSGHEGSGQRSSPVVSMEVEEESRERPSMESDSLSKRELYKIIADQDKAIAMLRRELEGGRSADTREYNPPVRKRDRLVDDSDGSEYGRPYYEGPHVEITPPRRPSGWRAPGELAGSGPEEQNPWTPRRQTRRFGIRQPLAQSVLMEPAGTTLPPLTSYDGFTDPEDHLNSYFTKMQLYNSTDATLCKVFPSTFAGVVLDWYHQLEEGRIECFEQFAELFLSKFASRKRRTLTIGALFKIKQKDGEALREFYDRWISVAMAVKDVQPPVLGVCLEECTSSEELCRVLSKKAVVSTEDLDRRVQKVIALEETLAARRAEKRRVGREEIEGRQAPRPFFMNNAPQRRVESQRPLPRSAGNFTEYNDSLKNILQYVKDRGYHVRWPGPMRGQPNERNLDRFCDFHRDKGHHMADCYQLKSELQTLADRGMLNDFIRKTDERTHRAYVTRETRQAPVLPTVPQAPVLPTVPQAPEVHPPPLEIPPPPFEVNQEGEPGRVRLTVESITGTVDLRDKLDRSRRLRAASVEAKAAVQICFNQEAEEACQVPSEEALEIQGIIAGCKVKRMLVDTGSSMDVLFKSTFERMQLAPELVSPSDSVLIGFSGAPAHVIGRVRLPVTLGDEMHRVTHAVEFGIVDCPSPYNVILGRPLLALFNGVASTCHQTLKFVAPQGIGVSRGESAPRYAREEERRRKGARRPRVNNIDIRPEEAPRAEPVDDEFSVPIEEGRLDRQVRVSAQAPEHMRAPLINLLREFGELFAWSPQDMPGVSPDVAAHRLAVEEGKRPVQQKRRNLTQEKEEALRKEVDKLLEAGFVEEARYITWLSNVVFVPKPSGDWRMCVDFTNLNRACPTDAYPMPRIDLLVDATAYHEALSFLDMFSGYHQIPMVEEDRAKTAFMTPFGNFCYRVMAFGLKNAGATYQRMVNQIFRGQLGRNVEAYVDDLIVKSKRRLDHISDLRETFETMRLYKLRLNPKKCAFLAEAGKFLGFMITKRGIEANPKQVEAIMNLKPPRTPKEVQGLTGRLAALGRFIPRASDRGAPFFRTLKKASKFKWTEECDEAFGDLKKLLTAPTVMTAPKIKETLYLYIAVSRIAVSAVLVSKDPSTNEERPVYYVSRTMVVHETRYAPIEKAALAVVMAANKLRPYFQAHSIVVLTNLPLRTVLGSMDVSGRLVKWAVQLSEFDVSYAPRPAIKAQVLAEFVAEGVVDAGDGAEECWQVQVDGAASRAGAGAGIVLISPQGAMHEVALRFATLKTNNAAEYEAVLAGLHMARELGAQRVNIQTDSALVVNQLNNVYEVKEEALGAYVQSVKEKCVWFREVMFTHVPREENAHADALSKLATALDFGEDRKVIVTKEAPRDKGVMASILVGAMEGWMAPIMRYLTQGVVPEDPKEAWRLRRKVARCVLREGVLYKRSHSDAYLRCLTEAEGQKAIVEVHQGTCGMHAGARSLEKVLLRQGYYWPTMRVDAGKHVAECHQCEIHANDIHVPAAPMQGNVGAWPFAQWGMDLLGPFPKAPGQFKYLIVAIDYFTKWIEAEPLASITEVQVRKFTRKNIFTRFGLPESIITDHGKQFDCKKFIDFCDENGVVLRFSSVAYPQANGQAEAANKSILHGLHTRLAEAKGNWVEELPSVLWAHRTTFKVATGETPFALTYGSEAVLPVEVSIPTFRMAHRGEAVEEQERINELDLLDERRERAALRLEAMKSQVARYYNKKMRSHDIVAGSLVLKRDFRPKATDGKLAPKWKGPYRVQEVVGPGTFKLEHLSGKKFKRTWNAQNLRRYEIGEVSVMGEEGKVPEGAPSRW</sequence>
<evidence type="ECO:0000313" key="6">
    <source>
        <dbReference type="EMBL" id="CAL1387429.1"/>
    </source>
</evidence>
<feature type="domain" description="Integrase catalytic" evidence="5">
    <location>
        <begin position="1508"/>
        <end position="1667"/>
    </location>
</feature>
<dbReference type="InterPro" id="IPR041588">
    <property type="entry name" value="Integrase_H2C2"/>
</dbReference>
<feature type="region of interest" description="Disordered" evidence="2">
    <location>
        <begin position="352"/>
        <end position="375"/>
    </location>
</feature>
<dbReference type="InterPro" id="IPR043128">
    <property type="entry name" value="Rev_trsase/Diguanyl_cyclase"/>
</dbReference>
<reference evidence="6 7" key="1">
    <citation type="submission" date="2024-04" db="EMBL/GenBank/DDBJ databases">
        <authorList>
            <person name="Fracassetti M."/>
        </authorList>
    </citation>
    <scope>NUCLEOTIDE SEQUENCE [LARGE SCALE GENOMIC DNA]</scope>
</reference>
<dbReference type="GO" id="GO:0015074">
    <property type="term" value="P:DNA integration"/>
    <property type="evidence" value="ECO:0007669"/>
    <property type="project" value="InterPro"/>
</dbReference>
<dbReference type="PROSITE" id="PS50994">
    <property type="entry name" value="INTEGRASE"/>
    <property type="match status" value="1"/>
</dbReference>
<feature type="region of interest" description="Disordered" evidence="2">
    <location>
        <begin position="1"/>
        <end position="55"/>
    </location>
</feature>
<dbReference type="InterPro" id="IPR043502">
    <property type="entry name" value="DNA/RNA_pol_sf"/>
</dbReference>
<dbReference type="GO" id="GO:0003676">
    <property type="term" value="F:nucleic acid binding"/>
    <property type="evidence" value="ECO:0007669"/>
    <property type="project" value="InterPro"/>
</dbReference>
<dbReference type="Pfam" id="PF17919">
    <property type="entry name" value="RT_RNaseH_2"/>
    <property type="match status" value="1"/>
</dbReference>
<proteinExistence type="predicted"/>
<dbReference type="Pfam" id="PF00078">
    <property type="entry name" value="RVT_1"/>
    <property type="match status" value="1"/>
</dbReference>
<feature type="compositionally biased region" description="Basic and acidic residues" evidence="2">
    <location>
        <begin position="40"/>
        <end position="55"/>
    </location>
</feature>
<dbReference type="Gene3D" id="3.30.70.270">
    <property type="match status" value="2"/>
</dbReference>
<dbReference type="Gene3D" id="2.40.70.10">
    <property type="entry name" value="Acid Proteases"/>
    <property type="match status" value="1"/>
</dbReference>
<dbReference type="SUPFAM" id="SSF56672">
    <property type="entry name" value="DNA/RNA polymerases"/>
    <property type="match status" value="1"/>
</dbReference>
<feature type="compositionally biased region" description="Basic and acidic residues" evidence="2">
    <location>
        <begin position="718"/>
        <end position="728"/>
    </location>
</feature>
<dbReference type="InterPro" id="IPR001584">
    <property type="entry name" value="Integrase_cat-core"/>
</dbReference>